<dbReference type="GeneID" id="76425196"/>
<sequence length="279" mass="30561">MIYLLVTALLAGCVLLGAAMLLSPTEEKQASAEIDMNESAARSIVRAEIPAAEMPVEGNLMDDAPEDPVWEFQVRSKDEGSGVIGIDTKTGEVSYAYGEIADRAGVNTGISMEKAGEIAGNHLRGEEIEGTLTDPDVSYEPPHFAGDIGRYRVTYVRMIDGIPSFDGVRIFIDPEDGTVLKYHINWDLPATIETDPTPTLSAAEATVILTTAMEEKRGSKGMTILSTELRWYDQDGEQISLAWKIEFEDDYVRPYDAGPASAWLDAHTGEELLLCYYLD</sequence>
<dbReference type="Proteomes" id="UP001042704">
    <property type="component" value="Chromosome"/>
</dbReference>
<proteinExistence type="predicted"/>
<dbReference type="AlphaFoldDB" id="A0A8A3S9J4"/>
<evidence type="ECO:0000313" key="2">
    <source>
        <dbReference type="EMBL" id="QSZ68244.1"/>
    </source>
</evidence>
<reference evidence="2" key="1">
    <citation type="journal article" date="2001" name="Int. J. Syst. Evol. Microbiol.">
        <title>Methanofollis aquaemaris sp. nov., a methanogen isolated from an aquaculture fish pond.</title>
        <authorList>
            <person name="Lai M.C."/>
            <person name="Chen S.C."/>
        </authorList>
    </citation>
    <scope>NUCLEOTIDE SEQUENCE</scope>
    <source>
        <strain evidence="2">N2F9704</strain>
    </source>
</reference>
<dbReference type="EMBL" id="CP036172">
    <property type="protein sequence ID" value="QSZ68244.1"/>
    <property type="molecule type" value="Genomic_DNA"/>
</dbReference>
<keyword evidence="3" id="KW-1185">Reference proteome</keyword>
<feature type="domain" description="PepSY" evidence="1">
    <location>
        <begin position="110"/>
        <end position="182"/>
    </location>
</feature>
<reference evidence="2" key="2">
    <citation type="submission" date="2019-02" db="EMBL/GenBank/DDBJ databases">
        <authorList>
            <person name="Chen S.-C."/>
            <person name="Chien H.-H."/>
            <person name="Lai M.-C."/>
        </authorList>
    </citation>
    <scope>NUCLEOTIDE SEQUENCE</scope>
    <source>
        <strain evidence="2">N2F9704</strain>
    </source>
</reference>
<evidence type="ECO:0000259" key="1">
    <source>
        <dbReference type="Pfam" id="PF03413"/>
    </source>
</evidence>
<dbReference type="KEGG" id="maqe:RJ40_12450"/>
<dbReference type="RefSeq" id="WP_265581201.1">
    <property type="nucleotide sequence ID" value="NZ_CP036172.1"/>
</dbReference>
<organism evidence="2 3">
    <name type="scientific">Methanofollis aquaemaris</name>
    <dbReference type="NCBI Taxonomy" id="126734"/>
    <lineage>
        <taxon>Archaea</taxon>
        <taxon>Methanobacteriati</taxon>
        <taxon>Methanobacteriota</taxon>
        <taxon>Stenosarchaea group</taxon>
        <taxon>Methanomicrobia</taxon>
        <taxon>Methanomicrobiales</taxon>
        <taxon>Methanomicrobiaceae</taxon>
        <taxon>Methanofollis</taxon>
    </lineage>
</organism>
<accession>A0A8A3S9J4</accession>
<name>A0A8A3S9J4_9EURY</name>
<dbReference type="InterPro" id="IPR025711">
    <property type="entry name" value="PepSY"/>
</dbReference>
<evidence type="ECO:0000313" key="3">
    <source>
        <dbReference type="Proteomes" id="UP001042704"/>
    </source>
</evidence>
<dbReference type="Pfam" id="PF03413">
    <property type="entry name" value="PepSY"/>
    <property type="match status" value="1"/>
</dbReference>
<gene>
    <name evidence="2" type="ORF">RJ40_12450</name>
</gene>
<protein>
    <recommendedName>
        <fullName evidence="1">PepSY domain-containing protein</fullName>
    </recommendedName>
</protein>